<dbReference type="EMBL" id="CM029045">
    <property type="protein sequence ID" value="KAG2596587.1"/>
    <property type="molecule type" value="Genomic_DNA"/>
</dbReference>
<dbReference type="Proteomes" id="UP000823388">
    <property type="component" value="Chromosome 5K"/>
</dbReference>
<organism evidence="1 2">
    <name type="scientific">Panicum virgatum</name>
    <name type="common">Blackwell switchgrass</name>
    <dbReference type="NCBI Taxonomy" id="38727"/>
    <lineage>
        <taxon>Eukaryota</taxon>
        <taxon>Viridiplantae</taxon>
        <taxon>Streptophyta</taxon>
        <taxon>Embryophyta</taxon>
        <taxon>Tracheophyta</taxon>
        <taxon>Spermatophyta</taxon>
        <taxon>Magnoliopsida</taxon>
        <taxon>Liliopsida</taxon>
        <taxon>Poales</taxon>
        <taxon>Poaceae</taxon>
        <taxon>PACMAD clade</taxon>
        <taxon>Panicoideae</taxon>
        <taxon>Panicodae</taxon>
        <taxon>Paniceae</taxon>
        <taxon>Panicinae</taxon>
        <taxon>Panicum</taxon>
        <taxon>Panicum sect. Hiantes</taxon>
    </lineage>
</organism>
<proteinExistence type="predicted"/>
<sequence length="143" mass="15940">MELLILEEKGAGLQARGAKLNTTMRRQKLCLLQLAIWSVGSEDDNTAAPYPEPLSDQLDKSSVGDGLQLFEFQDCNVGFEVPGTFPPSHFDSASVSIKSGKIFLFGWLQSSCMMWCSIPLRYSSPHGFKHVIQSRYKIGKREP</sequence>
<name>A0A8T0SEH7_PANVG</name>
<dbReference type="AlphaFoldDB" id="A0A8T0SEH7"/>
<gene>
    <name evidence="1" type="ORF">PVAP13_5KG170107</name>
</gene>
<reference evidence="1" key="1">
    <citation type="submission" date="2020-05" db="EMBL/GenBank/DDBJ databases">
        <title>WGS assembly of Panicum virgatum.</title>
        <authorList>
            <person name="Lovell J.T."/>
            <person name="Jenkins J."/>
            <person name="Shu S."/>
            <person name="Juenger T.E."/>
            <person name="Schmutz J."/>
        </authorList>
    </citation>
    <scope>NUCLEOTIDE SEQUENCE</scope>
    <source>
        <strain evidence="1">AP13</strain>
    </source>
</reference>
<evidence type="ECO:0000313" key="1">
    <source>
        <dbReference type="EMBL" id="KAG2596587.1"/>
    </source>
</evidence>
<keyword evidence="2" id="KW-1185">Reference proteome</keyword>
<evidence type="ECO:0000313" key="2">
    <source>
        <dbReference type="Proteomes" id="UP000823388"/>
    </source>
</evidence>
<comment type="caution">
    <text evidence="1">The sequence shown here is derived from an EMBL/GenBank/DDBJ whole genome shotgun (WGS) entry which is preliminary data.</text>
</comment>
<protein>
    <submittedName>
        <fullName evidence="1">Uncharacterized protein</fullName>
    </submittedName>
</protein>
<accession>A0A8T0SEH7</accession>